<keyword evidence="1" id="KW-0812">Transmembrane</keyword>
<dbReference type="RefSeq" id="WP_326926610.1">
    <property type="nucleotide sequence ID" value="NZ_CP123443.1"/>
</dbReference>
<dbReference type="EMBL" id="CP123443">
    <property type="protein sequence ID" value="WGK68429.1"/>
    <property type="molecule type" value="Genomic_DNA"/>
</dbReference>
<evidence type="ECO:0000313" key="3">
    <source>
        <dbReference type="Proteomes" id="UP001228690"/>
    </source>
</evidence>
<keyword evidence="1" id="KW-0472">Membrane</keyword>
<dbReference type="Proteomes" id="UP001228690">
    <property type="component" value="Chromosome"/>
</dbReference>
<protein>
    <submittedName>
        <fullName evidence="2">Uncharacterized protein</fullName>
    </submittedName>
</protein>
<reference evidence="2 3" key="1">
    <citation type="submission" date="2023-04" db="EMBL/GenBank/DDBJ databases">
        <title>Spirochaete genome identified in red abalone sample constitutes a novel genus.</title>
        <authorList>
            <person name="Sharma S.P."/>
            <person name="Purcell C.M."/>
            <person name="Hyde J.R."/>
            <person name="Severin A.J."/>
        </authorList>
    </citation>
    <scope>NUCLEOTIDE SEQUENCE [LARGE SCALE GENOMIC DNA]</scope>
    <source>
        <strain evidence="2 3">SP-2023</strain>
    </source>
</reference>
<keyword evidence="1" id="KW-1133">Transmembrane helix</keyword>
<organism evidence="2 3">
    <name type="scientific">Candidatus Haliotispira prima</name>
    <dbReference type="NCBI Taxonomy" id="3034016"/>
    <lineage>
        <taxon>Bacteria</taxon>
        <taxon>Pseudomonadati</taxon>
        <taxon>Spirochaetota</taxon>
        <taxon>Spirochaetia</taxon>
        <taxon>Spirochaetales</taxon>
        <taxon>Spirochaetaceae</taxon>
        <taxon>Candidatus Haliotispira</taxon>
    </lineage>
</organism>
<proteinExistence type="predicted"/>
<sequence>MVHSAAPIIAVGVGPYGNFKMGNKTDVVPFVLVFPLFSFPLAAFGNGRSFCSFVVKYGTIDRRGQWTNELRQFWNGFVSIEFGVAGLDL</sequence>
<accession>A0ABY8MEN1</accession>
<name>A0ABY8MEN1_9SPIO</name>
<keyword evidence="3" id="KW-1185">Reference proteome</keyword>
<feature type="transmembrane region" description="Helical" evidence="1">
    <location>
        <begin position="27"/>
        <end position="46"/>
    </location>
</feature>
<evidence type="ECO:0000256" key="1">
    <source>
        <dbReference type="SAM" id="Phobius"/>
    </source>
</evidence>
<evidence type="ECO:0000313" key="2">
    <source>
        <dbReference type="EMBL" id="WGK68429.1"/>
    </source>
</evidence>
<gene>
    <name evidence="2" type="ORF">P0082_08035</name>
</gene>